<dbReference type="InterPro" id="IPR004364">
    <property type="entry name" value="Aa-tRNA-synt_II"/>
</dbReference>
<feature type="binding site" evidence="7">
    <location>
        <begin position="219"/>
        <end position="221"/>
    </location>
    <ligand>
        <name>ATP</name>
        <dbReference type="ChEBI" id="CHEBI:30616"/>
    </ligand>
</feature>
<dbReference type="GO" id="GO:0005524">
    <property type="term" value="F:ATP binding"/>
    <property type="evidence" value="ECO:0007669"/>
    <property type="project" value="UniProtKB-UniRule"/>
</dbReference>
<evidence type="ECO:0000256" key="4">
    <source>
        <dbReference type="ARBA" id="ARBA00022840"/>
    </source>
</evidence>
<evidence type="ECO:0000256" key="6">
    <source>
        <dbReference type="ARBA" id="ARBA00023146"/>
    </source>
</evidence>
<feature type="binding site" evidence="7">
    <location>
        <begin position="537"/>
        <end position="540"/>
    </location>
    <ligand>
        <name>ATP</name>
        <dbReference type="ChEBI" id="CHEBI:30616"/>
    </ligand>
</feature>
<dbReference type="NCBIfam" id="NF001750">
    <property type="entry name" value="PRK00476.1"/>
    <property type="match status" value="1"/>
</dbReference>
<comment type="subunit">
    <text evidence="7">Homodimer.</text>
</comment>
<feature type="binding site" evidence="7">
    <location>
        <position position="173"/>
    </location>
    <ligand>
        <name>L-aspartate</name>
        <dbReference type="ChEBI" id="CHEBI:29991"/>
    </ligand>
</feature>
<evidence type="ECO:0000256" key="5">
    <source>
        <dbReference type="ARBA" id="ARBA00022917"/>
    </source>
</evidence>
<reference evidence="10 11" key="1">
    <citation type="submission" date="2016-01" db="EMBL/GenBank/DDBJ databases">
        <title>Genome sequence of Oerskovia enterophila VJag, an agar and cellulose degrading bacterium.</title>
        <authorList>
            <person name="Poehlein A."/>
            <person name="Jag V."/>
            <person name="Bengelsdorf F."/>
            <person name="Duerre P."/>
            <person name="Daniel R."/>
        </authorList>
    </citation>
    <scope>NUCLEOTIDE SEQUENCE [LARGE SCALE GENOMIC DNA]</scope>
    <source>
        <strain evidence="10 11">VJag</strain>
    </source>
</reference>
<dbReference type="PATRIC" id="fig|43678.3.peg.2038"/>
<feature type="site" description="Important for tRNA non-discrimination" evidence="7">
    <location>
        <position position="31"/>
    </location>
</feature>
<dbReference type="GO" id="GO:0050560">
    <property type="term" value="F:aspartate-tRNA(Asn) ligase activity"/>
    <property type="evidence" value="ECO:0007669"/>
    <property type="project" value="UniProtKB-EC"/>
</dbReference>
<protein>
    <recommendedName>
        <fullName evidence="7">Aspartate--tRNA(Asp/Asn) ligase</fullName>
        <ecNumber evidence="7">6.1.1.23</ecNumber>
    </recommendedName>
    <alternativeName>
        <fullName evidence="7">Aspartyl-tRNA synthetase</fullName>
        <shortName evidence="7">AspRS</shortName>
    </alternativeName>
    <alternativeName>
        <fullName evidence="7">Non-discriminating aspartyl-tRNA synthetase</fullName>
        <shortName evidence="7">ND-AspRS</shortName>
    </alternativeName>
</protein>
<comment type="similarity">
    <text evidence="1 7">Belongs to the class-II aminoacyl-tRNA synthetase family. Type 1 subfamily.</text>
</comment>
<feature type="binding site" evidence="7">
    <location>
        <position position="228"/>
    </location>
    <ligand>
        <name>ATP</name>
        <dbReference type="ChEBI" id="CHEBI:30616"/>
    </ligand>
</feature>
<dbReference type="GO" id="GO:0005737">
    <property type="term" value="C:cytoplasm"/>
    <property type="evidence" value="ECO:0007669"/>
    <property type="project" value="UniProtKB-SubCell"/>
</dbReference>
<evidence type="ECO:0000256" key="8">
    <source>
        <dbReference type="SAM" id="MobiDB-lite"/>
    </source>
</evidence>
<dbReference type="AlphaFoldDB" id="A0A163RM29"/>
<feature type="compositionally biased region" description="Basic and acidic residues" evidence="8">
    <location>
        <begin position="578"/>
        <end position="588"/>
    </location>
</feature>
<dbReference type="EC" id="6.1.1.23" evidence="7"/>
<dbReference type="InterPro" id="IPR004115">
    <property type="entry name" value="GAD-like_sf"/>
</dbReference>
<feature type="binding site" evidence="7">
    <location>
        <position position="485"/>
    </location>
    <ligand>
        <name>ATP</name>
        <dbReference type="ChEBI" id="CHEBI:30616"/>
    </ligand>
</feature>
<dbReference type="InterPro" id="IPR004524">
    <property type="entry name" value="Asp-tRNA-ligase_1"/>
</dbReference>
<dbReference type="SUPFAM" id="SSF55681">
    <property type="entry name" value="Class II aaRS and biotin synthetases"/>
    <property type="match status" value="1"/>
</dbReference>
<dbReference type="InterPro" id="IPR012340">
    <property type="entry name" value="NA-bd_OB-fold"/>
</dbReference>
<dbReference type="SUPFAM" id="SSF55261">
    <property type="entry name" value="GAD domain-like"/>
    <property type="match status" value="1"/>
</dbReference>
<proteinExistence type="inferred from homology"/>
<dbReference type="CDD" id="cd00777">
    <property type="entry name" value="AspRS_core"/>
    <property type="match status" value="1"/>
</dbReference>
<dbReference type="InterPro" id="IPR045864">
    <property type="entry name" value="aa-tRNA-synth_II/BPL/LPL"/>
</dbReference>
<dbReference type="InterPro" id="IPR047089">
    <property type="entry name" value="Asp-tRNA-ligase_1_N"/>
</dbReference>
<feature type="binding site" evidence="7">
    <location>
        <position position="219"/>
    </location>
    <ligand>
        <name>L-aspartate</name>
        <dbReference type="ChEBI" id="CHEBI:29991"/>
    </ligand>
</feature>
<evidence type="ECO:0000256" key="3">
    <source>
        <dbReference type="ARBA" id="ARBA00022741"/>
    </source>
</evidence>
<dbReference type="PANTHER" id="PTHR22594:SF5">
    <property type="entry name" value="ASPARTATE--TRNA LIGASE, MITOCHONDRIAL"/>
    <property type="match status" value="1"/>
</dbReference>
<feature type="compositionally biased region" description="Low complexity" evidence="8">
    <location>
        <begin position="589"/>
        <end position="610"/>
    </location>
</feature>
<dbReference type="CDD" id="cd04317">
    <property type="entry name" value="EcAspRS_like_N"/>
    <property type="match status" value="1"/>
</dbReference>
<comment type="caution">
    <text evidence="10">The sequence shown here is derived from an EMBL/GenBank/DDBJ whole genome shotgun (WGS) entry which is preliminary data.</text>
</comment>
<feature type="domain" description="Aminoacyl-transfer RNA synthetases class-II family profile" evidence="9">
    <location>
        <begin position="140"/>
        <end position="566"/>
    </location>
</feature>
<dbReference type="PANTHER" id="PTHR22594">
    <property type="entry name" value="ASPARTYL/LYSYL-TRNA SYNTHETASE"/>
    <property type="match status" value="1"/>
</dbReference>
<keyword evidence="2 7" id="KW-0436">Ligase</keyword>
<feature type="region of interest" description="Disordered" evidence="8">
    <location>
        <begin position="566"/>
        <end position="610"/>
    </location>
</feature>
<dbReference type="Gene3D" id="3.30.930.10">
    <property type="entry name" value="Bira Bifunctional Protein, Domain 2"/>
    <property type="match status" value="1"/>
</dbReference>
<dbReference type="InterPro" id="IPR047090">
    <property type="entry name" value="AspRS_core"/>
</dbReference>
<evidence type="ECO:0000256" key="2">
    <source>
        <dbReference type="ARBA" id="ARBA00022598"/>
    </source>
</evidence>
<dbReference type="HAMAP" id="MF_00044">
    <property type="entry name" value="Asp_tRNA_synth_type1"/>
    <property type="match status" value="1"/>
</dbReference>
<dbReference type="Gene3D" id="3.30.1360.30">
    <property type="entry name" value="GAD-like domain"/>
    <property type="match status" value="1"/>
</dbReference>
<dbReference type="PROSITE" id="PS50862">
    <property type="entry name" value="AA_TRNA_LIGASE_II"/>
    <property type="match status" value="1"/>
</dbReference>
<evidence type="ECO:0000259" key="9">
    <source>
        <dbReference type="PROSITE" id="PS50862"/>
    </source>
</evidence>
<dbReference type="GO" id="GO:0006422">
    <property type="term" value="P:aspartyl-tRNA aminoacylation"/>
    <property type="evidence" value="ECO:0007669"/>
    <property type="project" value="UniProtKB-UniRule"/>
</dbReference>
<comment type="catalytic activity">
    <reaction evidence="7">
        <text>tRNA(Asx) + L-aspartate + ATP = L-aspartyl-tRNA(Asx) + AMP + diphosphate</text>
        <dbReference type="Rhea" id="RHEA:18349"/>
        <dbReference type="Rhea" id="RHEA-COMP:9710"/>
        <dbReference type="Rhea" id="RHEA-COMP:9711"/>
        <dbReference type="ChEBI" id="CHEBI:29991"/>
        <dbReference type="ChEBI" id="CHEBI:30616"/>
        <dbReference type="ChEBI" id="CHEBI:33019"/>
        <dbReference type="ChEBI" id="CHEBI:78442"/>
        <dbReference type="ChEBI" id="CHEBI:78516"/>
        <dbReference type="ChEBI" id="CHEBI:456215"/>
        <dbReference type="EC" id="6.1.1.23"/>
    </reaction>
</comment>
<dbReference type="Pfam" id="PF02938">
    <property type="entry name" value="GAD"/>
    <property type="match status" value="1"/>
</dbReference>
<dbReference type="OrthoDB" id="9802326at2"/>
<dbReference type="InterPro" id="IPR002312">
    <property type="entry name" value="Asp/Asn-tRNA-synth_IIb"/>
</dbReference>
<dbReference type="PRINTS" id="PR01042">
    <property type="entry name" value="TRNASYNTHASP"/>
</dbReference>
<dbReference type="SUPFAM" id="SSF50249">
    <property type="entry name" value="Nucleic acid-binding proteins"/>
    <property type="match status" value="1"/>
</dbReference>
<dbReference type="GO" id="GO:0004815">
    <property type="term" value="F:aspartate-tRNA ligase activity"/>
    <property type="evidence" value="ECO:0007669"/>
    <property type="project" value="UniProtKB-UniRule"/>
</dbReference>
<keyword evidence="3 7" id="KW-0547">Nucleotide-binding</keyword>
<comment type="function">
    <text evidence="7">Aspartyl-tRNA synthetase with relaxed tRNA specificity since it is able to aspartylate not only its cognate tRNA(Asp) but also tRNA(Asn). Reaction proceeds in two steps: L-aspartate is first activated by ATP to form Asp-AMP and then transferred to the acceptor end of tRNA(Asp/Asn).</text>
</comment>
<dbReference type="InterPro" id="IPR004365">
    <property type="entry name" value="NA-bd_OB_tRNA"/>
</dbReference>
<dbReference type="STRING" id="43678.OJAG_19550"/>
<dbReference type="NCBIfam" id="TIGR00459">
    <property type="entry name" value="aspS_bact"/>
    <property type="match status" value="1"/>
</dbReference>
<keyword evidence="4 7" id="KW-0067">ATP-binding</keyword>
<gene>
    <name evidence="7 10" type="primary">aspS</name>
    <name evidence="10" type="ORF">OJAG_19550</name>
</gene>
<sequence>MLRTHTAGSLRAEQIGQTVTLTGWVDRRRDHGGVAFIDLRDASGIAQVVIRDEAIAHPLRAEFVLQVTGEVSRRPEGNENKNLPTGEVEVVASDVVVLNESAPLPFQVSTALEGTEVIGEEARLKHRYLDLRRPTPAHALRLRAKANQAARRVLDAQDFVEIETPTLTRSTPEGARDFLVPARLAPGSWYALPQSPQLFKQLLMVSGMERYYQIARCYRDEDFRADRQPEFTQLDVEMSFVEQDDVIALGEKILVALWDLIGYKIPTPIPRMTFHDAMRLYGSDKPDLRFGNPLVELTDYFKDTPFRVFQAEYVGAVVMAGGASQPRRQFDAWQEWAKQRGAKGLAYVTFQEDGTLAGPVAKNLSEAEREGLRDATGAQPGDAVFFAAGRTNESRALLGAARQEIAKRTGQIDEDAWAFVWIVDAPLFKPTGEAADEGDVALGNSAWTAVHHAFTSPTPEWIDTFEQNPGEALAYAYDIVCNGNEIGGGSIRIHRRDVQERVFAVMGIGEEEAQEKFGFLLDAFAFGAPPHGGIAFGWDRIVALLTKSESIRDVIAFPKSGGGFDPLTQAPAPITAQQRKEAGVDAKPKAAPAPDTAADTDAAPAVTGKA</sequence>
<dbReference type="Pfam" id="PF00152">
    <property type="entry name" value="tRNA-synt_2"/>
    <property type="match status" value="1"/>
</dbReference>
<evidence type="ECO:0000256" key="7">
    <source>
        <dbReference type="HAMAP-Rule" id="MF_00044"/>
    </source>
</evidence>
<dbReference type="GO" id="GO:0003676">
    <property type="term" value="F:nucleic acid binding"/>
    <property type="evidence" value="ECO:0007669"/>
    <property type="project" value="InterPro"/>
</dbReference>
<dbReference type="RefSeq" id="WP_068708396.1">
    <property type="nucleotide sequence ID" value="NZ_LRIE01000071.1"/>
</dbReference>
<organism evidence="10 11">
    <name type="scientific">Oerskovia enterophila</name>
    <dbReference type="NCBI Taxonomy" id="43678"/>
    <lineage>
        <taxon>Bacteria</taxon>
        <taxon>Bacillati</taxon>
        <taxon>Actinomycetota</taxon>
        <taxon>Actinomycetes</taxon>
        <taxon>Micrococcales</taxon>
        <taxon>Cellulomonadaceae</taxon>
        <taxon>Oerskovia</taxon>
    </lineage>
</organism>
<keyword evidence="5 7" id="KW-0648">Protein biosynthesis</keyword>
<dbReference type="Proteomes" id="UP000076447">
    <property type="component" value="Unassembled WGS sequence"/>
</dbReference>
<evidence type="ECO:0000256" key="1">
    <source>
        <dbReference type="ARBA" id="ARBA00006303"/>
    </source>
</evidence>
<evidence type="ECO:0000313" key="11">
    <source>
        <dbReference type="Proteomes" id="UP000076447"/>
    </source>
</evidence>
<dbReference type="EMBL" id="LRIE01000071">
    <property type="protein sequence ID" value="KZM35350.1"/>
    <property type="molecule type" value="Genomic_DNA"/>
</dbReference>
<keyword evidence="6 7" id="KW-0030">Aminoacyl-tRNA synthetase</keyword>
<dbReference type="InterPro" id="IPR029351">
    <property type="entry name" value="GAD_dom"/>
</dbReference>
<feature type="binding site" evidence="7">
    <location>
        <position position="451"/>
    </location>
    <ligand>
        <name>L-aspartate</name>
        <dbReference type="ChEBI" id="CHEBI:29991"/>
    </ligand>
</feature>
<accession>A0A163RM29</accession>
<evidence type="ECO:0000313" key="10">
    <source>
        <dbReference type="EMBL" id="KZM35350.1"/>
    </source>
</evidence>
<comment type="subcellular location">
    <subcellularLocation>
        <location evidence="7">Cytoplasm</location>
    </subcellularLocation>
</comment>
<dbReference type="Gene3D" id="2.40.50.140">
    <property type="entry name" value="Nucleic acid-binding proteins"/>
    <property type="match status" value="1"/>
</dbReference>
<feature type="site" description="Important for tRNA non-discrimination" evidence="7">
    <location>
        <position position="77"/>
    </location>
</feature>
<name>A0A163RM29_9CELL</name>
<feature type="binding site" evidence="7">
    <location>
        <position position="492"/>
    </location>
    <ligand>
        <name>L-aspartate</name>
        <dbReference type="ChEBI" id="CHEBI:29991"/>
    </ligand>
</feature>
<keyword evidence="7" id="KW-0963">Cytoplasm</keyword>
<dbReference type="Pfam" id="PF01336">
    <property type="entry name" value="tRNA_anti-codon"/>
    <property type="match status" value="1"/>
</dbReference>
<feature type="region of interest" description="Aspartate" evidence="7">
    <location>
        <begin position="197"/>
        <end position="200"/>
    </location>
</feature>
<dbReference type="InterPro" id="IPR006195">
    <property type="entry name" value="aa-tRNA-synth_II"/>
</dbReference>